<dbReference type="Gene3D" id="3.20.20.70">
    <property type="entry name" value="Aldolase class I"/>
    <property type="match status" value="1"/>
</dbReference>
<evidence type="ECO:0000313" key="2">
    <source>
        <dbReference type="EMBL" id="KAG8459705.1"/>
    </source>
</evidence>
<feature type="signal peptide" evidence="1">
    <location>
        <begin position="1"/>
        <end position="20"/>
    </location>
</feature>
<feature type="chain" id="PRO_5035223703" description="Indole-3-glycerol-phosphate synthase" evidence="1">
    <location>
        <begin position="21"/>
        <end position="330"/>
    </location>
</feature>
<sequence length="330" mass="33361">MYWALLVGIASSVVRSPVGARCGCAAAPVRCAARMLPIPTAAELQALLDGPARAPSGKVRKALAKPQGVLTIIGGYSPAWEAISFAKGEMNARELDNVEYVGRQFRLGGAIAVAPVMASGELAGGVAGGGAGCSVAQLRQLVEEQQRAKGDFPGPCPILLDGPLSSPHHLAQAAAAGCAGVCLDADALGPGAAAELYGVAQHLGLEVIAYAAPSAESIAAASALSSGVGIVCVRTVESRDATQAVGAFPPGVIRLASCTVADVREAWSLRDAGYNGLLLANCLLMQATIERVEVQTVLKAIRAKGSARYGKGSSLGRGEGAKEILGTIAI</sequence>
<gene>
    <name evidence="2" type="ORF">KFE25_003157</name>
</gene>
<dbReference type="InterPro" id="IPR011060">
    <property type="entry name" value="RibuloseP-bd_barrel"/>
</dbReference>
<keyword evidence="1" id="KW-0732">Signal</keyword>
<dbReference type="SUPFAM" id="SSF51366">
    <property type="entry name" value="Ribulose-phoshate binding barrel"/>
    <property type="match status" value="1"/>
</dbReference>
<comment type="caution">
    <text evidence="2">The sequence shown here is derived from an EMBL/GenBank/DDBJ whole genome shotgun (WGS) entry which is preliminary data.</text>
</comment>
<reference evidence="2" key="1">
    <citation type="submission" date="2021-05" db="EMBL/GenBank/DDBJ databases">
        <title>The genome of the haptophyte Pavlova lutheri (Diacronema luteri, Pavlovales) - a model for lipid biosynthesis in eukaryotic algae.</title>
        <authorList>
            <person name="Hulatt C.J."/>
            <person name="Posewitz M.C."/>
        </authorList>
    </citation>
    <scope>NUCLEOTIDE SEQUENCE</scope>
    <source>
        <strain evidence="2">NIVA-4/92</strain>
    </source>
</reference>
<dbReference type="OMA" id="CAADMEN"/>
<protein>
    <recommendedName>
        <fullName evidence="4">Indole-3-glycerol-phosphate synthase</fullName>
    </recommendedName>
</protein>
<dbReference type="EMBL" id="JAGTXO010000038">
    <property type="protein sequence ID" value="KAG8459705.1"/>
    <property type="molecule type" value="Genomic_DNA"/>
</dbReference>
<dbReference type="Proteomes" id="UP000751190">
    <property type="component" value="Unassembled WGS sequence"/>
</dbReference>
<dbReference type="InterPro" id="IPR013785">
    <property type="entry name" value="Aldolase_TIM"/>
</dbReference>
<keyword evidence="3" id="KW-1185">Reference proteome</keyword>
<name>A0A8J5XAP0_DIALT</name>
<dbReference type="OrthoDB" id="524799at2759"/>
<evidence type="ECO:0000256" key="1">
    <source>
        <dbReference type="SAM" id="SignalP"/>
    </source>
</evidence>
<organism evidence="2 3">
    <name type="scientific">Diacronema lutheri</name>
    <name type="common">Unicellular marine alga</name>
    <name type="synonym">Monochrysis lutheri</name>
    <dbReference type="NCBI Taxonomy" id="2081491"/>
    <lineage>
        <taxon>Eukaryota</taxon>
        <taxon>Haptista</taxon>
        <taxon>Haptophyta</taxon>
        <taxon>Pavlovophyceae</taxon>
        <taxon>Pavlovales</taxon>
        <taxon>Pavlovaceae</taxon>
        <taxon>Diacronema</taxon>
    </lineage>
</organism>
<dbReference type="AlphaFoldDB" id="A0A8J5XAP0"/>
<proteinExistence type="predicted"/>
<evidence type="ECO:0008006" key="4">
    <source>
        <dbReference type="Google" id="ProtNLM"/>
    </source>
</evidence>
<accession>A0A8J5XAP0</accession>
<evidence type="ECO:0000313" key="3">
    <source>
        <dbReference type="Proteomes" id="UP000751190"/>
    </source>
</evidence>